<dbReference type="AlphaFoldDB" id="A0A6M2DQ78"/>
<reference evidence="2" key="1">
    <citation type="submission" date="2020-03" db="EMBL/GenBank/DDBJ databases">
        <title>Transcriptomic Profiling of the Digestive Tract of the Rat Flea, Xenopsylla cheopis, Following Blood Feeding and Infection with Yersinia pestis.</title>
        <authorList>
            <person name="Bland D.M."/>
            <person name="Martens C.A."/>
            <person name="Virtaneva K."/>
            <person name="Kanakabandi K."/>
            <person name="Long D."/>
            <person name="Rosenke R."/>
            <person name="Saturday G.A."/>
            <person name="Hoyt F.H."/>
            <person name="Bruno D.P."/>
            <person name="Ribeiro J.M.C."/>
            <person name="Hinnebusch J."/>
        </authorList>
    </citation>
    <scope>NUCLEOTIDE SEQUENCE</scope>
</reference>
<evidence type="ECO:0000256" key="1">
    <source>
        <dbReference type="SAM" id="MobiDB-lite"/>
    </source>
</evidence>
<feature type="compositionally biased region" description="Basic and acidic residues" evidence="1">
    <location>
        <begin position="293"/>
        <end position="313"/>
    </location>
</feature>
<name>A0A6M2DQ78_XENCH</name>
<dbReference type="PANTHER" id="PTHR46940:SF1">
    <property type="entry name" value="NKAP DOMAIN CONTAINING 1"/>
    <property type="match status" value="1"/>
</dbReference>
<evidence type="ECO:0000313" key="2">
    <source>
        <dbReference type="EMBL" id="NOV47321.1"/>
    </source>
</evidence>
<dbReference type="EMBL" id="GIIL01003595">
    <property type="protein sequence ID" value="NOV47321.1"/>
    <property type="molecule type" value="Transcribed_RNA"/>
</dbReference>
<accession>A0A6M2DQ78</accession>
<feature type="region of interest" description="Disordered" evidence="1">
    <location>
        <begin position="1"/>
        <end position="252"/>
    </location>
</feature>
<dbReference type="Pfam" id="PF15692">
    <property type="entry name" value="NKAP"/>
    <property type="match status" value="1"/>
</dbReference>
<sequence>MTSRSRNTNSISSKIPSSARLRMDRNPVHARINDPSLPATKRREIDNVIRKARASSSNGQWDKKVIEAEERDPNRWRHTGYKKLYVDGDSSSDDSVRHRSRSRSRSRGRLRSPVQQKRRTPPASPIKSKDSRTAVSRTDNRSRTQSTKNRRPASPIRNAKSPSHSTLSSCSDDSCSVCTPKHRRNRRSRSRSYSVPHTKSHVSHTSMKSKIPASRPRPASPPPKIANKAKRRPEKSLPAVKSHTMKASTAKVSSRLRLIPTEVAHQTSIPSKRRIASDVMHSKTSKPALRSPTEPKKADKMRMQIHVKQEHPSGSHRHASPADSSGGSDSSESITSCPTASTAITLSERFGKMAQFAIDRRDIENMRITKDSAGGDLKVMLEENYHPTTSPRRYGSPAPPGHYPDELAATGPMGLSSWDDVRVRYEYYKGRGYLRDLNLEDYVKWEEWWYRYQDWLKQERYYEHWQRQAPRRRRKRVPISQRLH</sequence>
<protein>
    <submittedName>
        <fullName evidence="2">Putative conserved protein with signal anchor</fullName>
    </submittedName>
</protein>
<feature type="compositionally biased region" description="Basic and acidic residues" evidence="1">
    <location>
        <begin position="61"/>
        <end position="75"/>
    </location>
</feature>
<feature type="compositionally biased region" description="Low complexity" evidence="1">
    <location>
        <begin position="161"/>
        <end position="176"/>
    </location>
</feature>
<feature type="compositionally biased region" description="Low complexity" evidence="1">
    <location>
        <begin position="321"/>
        <end position="333"/>
    </location>
</feature>
<organism evidence="2">
    <name type="scientific">Xenopsylla cheopis</name>
    <name type="common">Oriental rat flea</name>
    <name type="synonym">Pulex cheopis</name>
    <dbReference type="NCBI Taxonomy" id="163159"/>
    <lineage>
        <taxon>Eukaryota</taxon>
        <taxon>Metazoa</taxon>
        <taxon>Ecdysozoa</taxon>
        <taxon>Arthropoda</taxon>
        <taxon>Hexapoda</taxon>
        <taxon>Insecta</taxon>
        <taxon>Pterygota</taxon>
        <taxon>Neoptera</taxon>
        <taxon>Endopterygota</taxon>
        <taxon>Siphonaptera</taxon>
        <taxon>Pulicidae</taxon>
        <taxon>Xenopsyllinae</taxon>
        <taxon>Xenopsylla</taxon>
    </lineage>
</organism>
<dbReference type="InterPro" id="IPR043407">
    <property type="entry name" value="Nkap_D1"/>
</dbReference>
<proteinExistence type="predicted"/>
<feature type="compositionally biased region" description="Basic residues" evidence="1">
    <location>
        <begin position="98"/>
        <end position="120"/>
    </location>
</feature>
<feature type="compositionally biased region" description="Basic and acidic residues" evidence="1">
    <location>
        <begin position="127"/>
        <end position="142"/>
    </location>
</feature>
<feature type="compositionally biased region" description="Low complexity" evidence="1">
    <location>
        <begin position="1"/>
        <end position="15"/>
    </location>
</feature>
<feature type="compositionally biased region" description="Basic residues" evidence="1">
    <location>
        <begin position="180"/>
        <end position="190"/>
    </location>
</feature>
<dbReference type="PANTHER" id="PTHR46940">
    <property type="entry name" value="NKAP DOMAIN-CONTAINING 1"/>
    <property type="match status" value="1"/>
</dbReference>
<feature type="region of interest" description="Disordered" evidence="1">
    <location>
        <begin position="265"/>
        <end position="336"/>
    </location>
</feature>